<name>A0AAV2RWI9_MEGNR</name>
<evidence type="ECO:0000256" key="2">
    <source>
        <dbReference type="ARBA" id="ARBA00022737"/>
    </source>
</evidence>
<comment type="caution">
    <text evidence="4">The sequence shown here is derived from an EMBL/GenBank/DDBJ whole genome shotgun (WGS) entry which is preliminary data.</text>
</comment>
<keyword evidence="3" id="KW-0732">Signal</keyword>
<dbReference type="AlphaFoldDB" id="A0AAV2RWI9"/>
<feature type="signal peptide" evidence="3">
    <location>
        <begin position="1"/>
        <end position="22"/>
    </location>
</feature>
<dbReference type="PANTHER" id="PTHR24369">
    <property type="entry name" value="ANTIGEN BSP, PUTATIVE-RELATED"/>
    <property type="match status" value="1"/>
</dbReference>
<feature type="chain" id="PRO_5043685378" description="Oplophorus-luciferin 2-monooxygenase non-catalytic subunit" evidence="3">
    <location>
        <begin position="23"/>
        <end position="385"/>
    </location>
</feature>
<evidence type="ECO:0008006" key="6">
    <source>
        <dbReference type="Google" id="ProtNLM"/>
    </source>
</evidence>
<dbReference type="PANTHER" id="PTHR24369:SF204">
    <property type="entry name" value="PROTEIN PHOSPHATASE 1 REGULATORY SUBUNIT 29-RELATED"/>
    <property type="match status" value="1"/>
</dbReference>
<dbReference type="SMART" id="SM00369">
    <property type="entry name" value="LRR_TYP"/>
    <property type="match status" value="4"/>
</dbReference>
<evidence type="ECO:0000256" key="1">
    <source>
        <dbReference type="ARBA" id="ARBA00022614"/>
    </source>
</evidence>
<dbReference type="InterPro" id="IPR032675">
    <property type="entry name" value="LRR_dom_sf"/>
</dbReference>
<gene>
    <name evidence="4" type="ORF">MNOR_LOCUS29408</name>
</gene>
<evidence type="ECO:0000313" key="5">
    <source>
        <dbReference type="Proteomes" id="UP001497623"/>
    </source>
</evidence>
<dbReference type="InterPro" id="IPR050541">
    <property type="entry name" value="LRR_TM_domain-containing"/>
</dbReference>
<reference evidence="4 5" key="1">
    <citation type="submission" date="2024-05" db="EMBL/GenBank/DDBJ databases">
        <authorList>
            <person name="Wallberg A."/>
        </authorList>
    </citation>
    <scope>NUCLEOTIDE SEQUENCE [LARGE SCALE GENOMIC DNA]</scope>
</reference>
<dbReference type="InterPro" id="IPR003591">
    <property type="entry name" value="Leu-rich_rpt_typical-subtyp"/>
</dbReference>
<keyword evidence="2" id="KW-0677">Repeat</keyword>
<keyword evidence="5" id="KW-1185">Reference proteome</keyword>
<evidence type="ECO:0000313" key="4">
    <source>
        <dbReference type="EMBL" id="CAL4144079.1"/>
    </source>
</evidence>
<accession>A0AAV2RWI9</accession>
<dbReference type="EMBL" id="CAXKWB010034042">
    <property type="protein sequence ID" value="CAL4144079.1"/>
    <property type="molecule type" value="Genomic_DNA"/>
</dbReference>
<dbReference type="Proteomes" id="UP001497623">
    <property type="component" value="Unassembled WGS sequence"/>
</dbReference>
<organism evidence="4 5">
    <name type="scientific">Meganyctiphanes norvegica</name>
    <name type="common">Northern krill</name>
    <name type="synonym">Thysanopoda norvegica</name>
    <dbReference type="NCBI Taxonomy" id="48144"/>
    <lineage>
        <taxon>Eukaryota</taxon>
        <taxon>Metazoa</taxon>
        <taxon>Ecdysozoa</taxon>
        <taxon>Arthropoda</taxon>
        <taxon>Crustacea</taxon>
        <taxon>Multicrustacea</taxon>
        <taxon>Malacostraca</taxon>
        <taxon>Eumalacostraca</taxon>
        <taxon>Eucarida</taxon>
        <taxon>Euphausiacea</taxon>
        <taxon>Euphausiidae</taxon>
        <taxon>Meganyctiphanes</taxon>
    </lineage>
</organism>
<dbReference type="Pfam" id="PF13855">
    <property type="entry name" value="LRR_8"/>
    <property type="match status" value="1"/>
</dbReference>
<dbReference type="InterPro" id="IPR001611">
    <property type="entry name" value="Leu-rich_rpt"/>
</dbReference>
<dbReference type="GO" id="GO:0005886">
    <property type="term" value="C:plasma membrane"/>
    <property type="evidence" value="ECO:0007669"/>
    <property type="project" value="TreeGrafter"/>
</dbReference>
<proteinExistence type="predicted"/>
<protein>
    <recommendedName>
        <fullName evidence="6">Oplophorus-luciferin 2-monooxygenase non-catalytic subunit</fullName>
    </recommendedName>
</protein>
<sequence length="385" mass="43127">MLGVLYLVALFCIQQNIVLVDSISINTNMHQPLSSPKAVAKQVWTGSDSYSINNITKTEDSKARSQDESCPAEEDIAPCVCSIIEDNIMNMVCSDVATEDELREIFTSYFPNPHFDMFTTYDCPLKVLESGVFGEVTFKHISMGYGALTEVESGALDGMYDTLEELRLDDNHIESFPFEIIESFTKLQIFSIDNNWEHMTVFPIIKSASINTLYLANGKFDVVPIDAFQGLPMIEELYIYSDKIPSIESGTFGNLTQLRMLDLKWNLLTHLHKGIFHFSDDLDIITYIALSGNQIETIEANAFDAVAGVSIQLFGNNLATLDEEVWESLFDVGIDLDVSNNPLICGCDIAWVVRNPDYMAQIWKDATCSDGVYLHDLDPAMFVDC</sequence>
<dbReference type="SUPFAM" id="SSF52058">
    <property type="entry name" value="L domain-like"/>
    <property type="match status" value="1"/>
</dbReference>
<dbReference type="Gene3D" id="3.80.10.10">
    <property type="entry name" value="Ribonuclease Inhibitor"/>
    <property type="match status" value="3"/>
</dbReference>
<evidence type="ECO:0000256" key="3">
    <source>
        <dbReference type="SAM" id="SignalP"/>
    </source>
</evidence>
<keyword evidence="1" id="KW-0433">Leucine-rich repeat</keyword>